<keyword evidence="1" id="KW-0614">Plasmid</keyword>
<name>V9Z5S5_9ACTN</name>
<evidence type="ECO:0000313" key="1">
    <source>
        <dbReference type="EMBL" id="AHE38751.1"/>
    </source>
</evidence>
<reference evidence="1" key="1">
    <citation type="submission" date="2013-09" db="EMBL/GenBank/DDBJ databases">
        <title>Complete nucleotide sequence of Streptomyces linear plasmid pFRL2.</title>
        <authorList>
            <person name="Chen Z."/>
            <person name="Fang P."/>
            <person name="Qin Z."/>
        </authorList>
    </citation>
    <scope>NUCLEOTIDE SEQUENCE</scope>
    <source>
        <plasmid evidence="1">pFRL2</plasmid>
    </source>
</reference>
<organism evidence="1">
    <name type="scientific">Streptomyces sp. FR1</name>
    <dbReference type="NCBI Taxonomy" id="349971"/>
    <lineage>
        <taxon>Bacteria</taxon>
        <taxon>Bacillati</taxon>
        <taxon>Actinomycetota</taxon>
        <taxon>Actinomycetes</taxon>
        <taxon>Kitasatosporales</taxon>
        <taxon>Streptomycetaceae</taxon>
        <taxon>Streptomyces</taxon>
    </lineage>
</organism>
<geneLocation type="plasmid" evidence="1">
    <name>pFRL2</name>
</geneLocation>
<proteinExistence type="predicted"/>
<sequence length="149" mass="16140">MGAVLQVVAPEAALGRGAAVPAVVDDAPLAGEGAAHVWVTPLPLAIEDDDVPGERDVLAHRQPLMRNATDTVELPITLRVGRAQPGGRPGFCNVAMPPHRDFRRCLRPDLCEQPLRRLPATCCPPTMCAIHARLDARINARLGYDVYRR</sequence>
<accession>V9Z5S5</accession>
<dbReference type="EMBL" id="KF602047">
    <property type="protein sequence ID" value="AHE38751.1"/>
    <property type="molecule type" value="Genomic_DNA"/>
</dbReference>
<dbReference type="AlphaFoldDB" id="V9Z5S5"/>
<gene>
    <name evidence="1" type="ORF">pFRL2_76</name>
</gene>
<protein>
    <submittedName>
        <fullName evidence="1">Uncharacterized protein</fullName>
    </submittedName>
</protein>